<evidence type="ECO:0000256" key="1">
    <source>
        <dbReference type="ARBA" id="ARBA00000085"/>
    </source>
</evidence>
<feature type="transmembrane region" description="Helical" evidence="5">
    <location>
        <begin position="21"/>
        <end position="39"/>
    </location>
</feature>
<gene>
    <name evidence="7" type="ORF">KP001_09470</name>
</gene>
<evidence type="ECO:0000259" key="6">
    <source>
        <dbReference type="PROSITE" id="PS50109"/>
    </source>
</evidence>
<keyword evidence="5" id="KW-1133">Transmembrane helix</keyword>
<dbReference type="Proteomes" id="UP000683559">
    <property type="component" value="Chromosome"/>
</dbReference>
<evidence type="ECO:0000256" key="4">
    <source>
        <dbReference type="ARBA" id="ARBA00022777"/>
    </source>
</evidence>
<keyword evidence="8" id="KW-1185">Reference proteome</keyword>
<dbReference type="EMBL" id="CP077683">
    <property type="protein sequence ID" value="QXE92726.1"/>
    <property type="molecule type" value="Genomic_DNA"/>
</dbReference>
<keyword evidence="3" id="KW-0808">Transferase</keyword>
<dbReference type="InterPro" id="IPR003661">
    <property type="entry name" value="HisK_dim/P_dom"/>
</dbReference>
<feature type="domain" description="Histidine kinase" evidence="6">
    <location>
        <begin position="285"/>
        <end position="495"/>
    </location>
</feature>
<dbReference type="PROSITE" id="PS50109">
    <property type="entry name" value="HIS_KIN"/>
    <property type="match status" value="1"/>
</dbReference>
<keyword evidence="4" id="KW-0418">Kinase</keyword>
<dbReference type="InterPro" id="IPR005467">
    <property type="entry name" value="His_kinase_dom"/>
</dbReference>
<dbReference type="InterPro" id="IPR003594">
    <property type="entry name" value="HATPase_dom"/>
</dbReference>
<sequence length="495" mass="54865">MEHSQQPAPLSAPQSLTCYKWGLAAGWTVVIALLLVINYHHERSQAVETARTQARSQYQRDLTYRHWNAAYGAVYVPVSPQIPPNPYLAEVPERDLFTTCGKHLTLVNPAYMSRLVFDLAARSYGDKGHITSLKPLRPENRPDPWETRALIAFSRGSLEESSVVDMADGRFLRLMKPLKTEAECLRCHGKQGYRVGEVRGGLSVAVPMTPLMAIAMQNCLVNAASFVLLWALGVMGIAIGARSLTRTIHERDQAERRLIELNRDLSLRGRELETVNRELDAFCSTVSHDLRTPLTAVSGYCQLLRYIPAQHRSDADQYIDAILASVEKMDELITALLKFARATANELVLAEVDLTALADDIAAGLMAREPLRPAVFTIAKGMSARADAVLLRVVMQNLMGNAWKYSGHCAETRIEVGVQCRDGRDFFFVRDNGIGFDSGHAERIFEAFQRLPNAQQFEGAGIGLATVNRIVQRHGGRIGCEGEVGKGATIYFTLQ</sequence>
<dbReference type="CDD" id="cd00082">
    <property type="entry name" value="HisKA"/>
    <property type="match status" value="1"/>
</dbReference>
<keyword evidence="5" id="KW-0812">Transmembrane</keyword>
<dbReference type="SMART" id="SM00387">
    <property type="entry name" value="HATPase_c"/>
    <property type="match status" value="1"/>
</dbReference>
<dbReference type="PANTHER" id="PTHR42878">
    <property type="entry name" value="TWO-COMPONENT HISTIDINE KINASE"/>
    <property type="match status" value="1"/>
</dbReference>
<evidence type="ECO:0000313" key="7">
    <source>
        <dbReference type="EMBL" id="QXE92726.1"/>
    </source>
</evidence>
<dbReference type="SMART" id="SM00388">
    <property type="entry name" value="HisKA"/>
    <property type="match status" value="1"/>
</dbReference>
<dbReference type="EC" id="2.7.13.3" evidence="2"/>
<evidence type="ECO:0000313" key="8">
    <source>
        <dbReference type="Proteomes" id="UP000683559"/>
    </source>
</evidence>
<protein>
    <recommendedName>
        <fullName evidence="2">histidine kinase</fullName>
        <ecNumber evidence="2">2.7.13.3</ecNumber>
    </recommendedName>
</protein>
<evidence type="ECO:0000256" key="3">
    <source>
        <dbReference type="ARBA" id="ARBA00022679"/>
    </source>
</evidence>
<dbReference type="PANTHER" id="PTHR42878:SF15">
    <property type="entry name" value="BACTERIOPHYTOCHROME"/>
    <property type="match status" value="1"/>
</dbReference>
<evidence type="ECO:0000256" key="2">
    <source>
        <dbReference type="ARBA" id="ARBA00012438"/>
    </source>
</evidence>
<name>A0ABX8LN30_9BACT</name>
<feature type="transmembrane region" description="Helical" evidence="5">
    <location>
        <begin position="220"/>
        <end position="241"/>
    </location>
</feature>
<dbReference type="Pfam" id="PF11845">
    <property type="entry name" value="Tll0287-like"/>
    <property type="match status" value="1"/>
</dbReference>
<proteinExistence type="predicted"/>
<reference evidence="7 8" key="1">
    <citation type="submission" date="2021-06" db="EMBL/GenBank/DDBJ databases">
        <title>Gemonas diversity in paddy soil.</title>
        <authorList>
            <person name="Liu G."/>
        </authorList>
    </citation>
    <scope>NUCLEOTIDE SEQUENCE [LARGE SCALE GENOMIC DNA]</scope>
    <source>
        <strain evidence="7 8">RG2</strain>
    </source>
</reference>
<organism evidence="7 8">
    <name type="scientific">Geomonas subterranea</name>
    <dbReference type="NCBI Taxonomy" id="2847989"/>
    <lineage>
        <taxon>Bacteria</taxon>
        <taxon>Pseudomonadati</taxon>
        <taxon>Thermodesulfobacteriota</taxon>
        <taxon>Desulfuromonadia</taxon>
        <taxon>Geobacterales</taxon>
        <taxon>Geobacteraceae</taxon>
        <taxon>Geomonas</taxon>
    </lineage>
</organism>
<comment type="catalytic activity">
    <reaction evidence="1">
        <text>ATP + protein L-histidine = ADP + protein N-phospho-L-histidine.</text>
        <dbReference type="EC" id="2.7.13.3"/>
    </reaction>
</comment>
<keyword evidence="5" id="KW-0472">Membrane</keyword>
<dbReference type="InterPro" id="IPR050351">
    <property type="entry name" value="BphY/WalK/GraS-like"/>
</dbReference>
<accession>A0ABX8LN30</accession>
<dbReference type="InterPro" id="IPR021796">
    <property type="entry name" value="Tll0287-like_dom"/>
</dbReference>
<dbReference type="Pfam" id="PF00512">
    <property type="entry name" value="HisKA"/>
    <property type="match status" value="1"/>
</dbReference>
<evidence type="ECO:0000256" key="5">
    <source>
        <dbReference type="SAM" id="Phobius"/>
    </source>
</evidence>
<dbReference type="Pfam" id="PF02518">
    <property type="entry name" value="HATPase_c"/>
    <property type="match status" value="1"/>
</dbReference>